<dbReference type="Proteomes" id="UP000824120">
    <property type="component" value="Chromosome 10"/>
</dbReference>
<proteinExistence type="predicted"/>
<evidence type="ECO:0000313" key="1">
    <source>
        <dbReference type="EMBL" id="KAG5579531.1"/>
    </source>
</evidence>
<evidence type="ECO:0000313" key="2">
    <source>
        <dbReference type="Proteomes" id="UP000824120"/>
    </source>
</evidence>
<protein>
    <submittedName>
        <fullName evidence="1">Uncharacterized protein</fullName>
    </submittedName>
</protein>
<accession>A0A9J5WUK4</accession>
<comment type="caution">
    <text evidence="1">The sequence shown here is derived from an EMBL/GenBank/DDBJ whole genome shotgun (WGS) entry which is preliminary data.</text>
</comment>
<keyword evidence="2" id="KW-1185">Reference proteome</keyword>
<dbReference type="EMBL" id="JACXVP010000010">
    <property type="protein sequence ID" value="KAG5579531.1"/>
    <property type="molecule type" value="Genomic_DNA"/>
</dbReference>
<reference evidence="1 2" key="1">
    <citation type="submission" date="2020-09" db="EMBL/GenBank/DDBJ databases">
        <title>De no assembly of potato wild relative species, Solanum commersonii.</title>
        <authorList>
            <person name="Cho K."/>
        </authorList>
    </citation>
    <scope>NUCLEOTIDE SEQUENCE [LARGE SCALE GENOMIC DNA]</scope>
    <source>
        <strain evidence="1">LZ3.2</strain>
        <tissue evidence="1">Leaf</tissue>
    </source>
</reference>
<gene>
    <name evidence="1" type="ORF">H5410_050158</name>
</gene>
<organism evidence="1 2">
    <name type="scientific">Solanum commersonii</name>
    <name type="common">Commerson's wild potato</name>
    <name type="synonym">Commerson's nightshade</name>
    <dbReference type="NCBI Taxonomy" id="4109"/>
    <lineage>
        <taxon>Eukaryota</taxon>
        <taxon>Viridiplantae</taxon>
        <taxon>Streptophyta</taxon>
        <taxon>Embryophyta</taxon>
        <taxon>Tracheophyta</taxon>
        <taxon>Spermatophyta</taxon>
        <taxon>Magnoliopsida</taxon>
        <taxon>eudicotyledons</taxon>
        <taxon>Gunneridae</taxon>
        <taxon>Pentapetalae</taxon>
        <taxon>asterids</taxon>
        <taxon>lamiids</taxon>
        <taxon>Solanales</taxon>
        <taxon>Solanaceae</taxon>
        <taxon>Solanoideae</taxon>
        <taxon>Solaneae</taxon>
        <taxon>Solanum</taxon>
    </lineage>
</organism>
<name>A0A9J5WUK4_SOLCO</name>
<sequence>MKIHSILLDVSCRKLANALRSSTQATTATTDHGARECNINLSAKNYGISSVDQTPYHQQMLKQQKCGRSKLERPCVLSL</sequence>
<dbReference type="AlphaFoldDB" id="A0A9J5WUK4"/>